<evidence type="ECO:0000313" key="1">
    <source>
        <dbReference type="EMBL" id="CAN92391.1"/>
    </source>
</evidence>
<accession>A9FWL5</accession>
<dbReference type="KEGG" id="scl:sce2232"/>
<keyword evidence="2" id="KW-1185">Reference proteome</keyword>
<evidence type="ECO:0000313" key="2">
    <source>
        <dbReference type="Proteomes" id="UP000002139"/>
    </source>
</evidence>
<protein>
    <submittedName>
        <fullName evidence="1">Uncharacterized protein</fullName>
    </submittedName>
</protein>
<sequence>MVAGVLAARMLAEGVDLEACARLGTAFAAGKLAAVGLPPDGRLQELRGATRIEPLDLV</sequence>
<dbReference type="HOGENOM" id="CLU_2976891_0_0_7"/>
<dbReference type="AlphaFoldDB" id="A9FWL5"/>
<name>A9FWL5_SORC5</name>
<organism evidence="1 2">
    <name type="scientific">Sorangium cellulosum (strain So ce56)</name>
    <name type="common">Polyangium cellulosum (strain So ce56)</name>
    <dbReference type="NCBI Taxonomy" id="448385"/>
    <lineage>
        <taxon>Bacteria</taxon>
        <taxon>Pseudomonadati</taxon>
        <taxon>Myxococcota</taxon>
        <taxon>Polyangia</taxon>
        <taxon>Polyangiales</taxon>
        <taxon>Polyangiaceae</taxon>
        <taxon>Sorangium</taxon>
    </lineage>
</organism>
<gene>
    <name evidence="1" type="ordered locus">sce2232</name>
</gene>
<dbReference type="Proteomes" id="UP000002139">
    <property type="component" value="Chromosome"/>
</dbReference>
<dbReference type="EMBL" id="AM746676">
    <property type="protein sequence ID" value="CAN92391.1"/>
    <property type="molecule type" value="Genomic_DNA"/>
</dbReference>
<proteinExistence type="predicted"/>
<reference evidence="1 2" key="1">
    <citation type="journal article" date="2007" name="Nat. Biotechnol.">
        <title>Complete genome sequence of the myxobacterium Sorangium cellulosum.</title>
        <authorList>
            <person name="Schneiker S."/>
            <person name="Perlova O."/>
            <person name="Kaiser O."/>
            <person name="Gerth K."/>
            <person name="Alici A."/>
            <person name="Altmeyer M.O."/>
            <person name="Bartels D."/>
            <person name="Bekel T."/>
            <person name="Beyer S."/>
            <person name="Bode E."/>
            <person name="Bode H.B."/>
            <person name="Bolten C.J."/>
            <person name="Choudhuri J.V."/>
            <person name="Doss S."/>
            <person name="Elnakady Y.A."/>
            <person name="Frank B."/>
            <person name="Gaigalat L."/>
            <person name="Goesmann A."/>
            <person name="Groeger C."/>
            <person name="Gross F."/>
            <person name="Jelsbak L."/>
            <person name="Jelsbak L."/>
            <person name="Kalinowski J."/>
            <person name="Kegler C."/>
            <person name="Knauber T."/>
            <person name="Konietzny S."/>
            <person name="Kopp M."/>
            <person name="Krause L."/>
            <person name="Krug D."/>
            <person name="Linke B."/>
            <person name="Mahmud T."/>
            <person name="Martinez-Arias R."/>
            <person name="McHardy A.C."/>
            <person name="Merai M."/>
            <person name="Meyer F."/>
            <person name="Mormann S."/>
            <person name="Munoz-Dorado J."/>
            <person name="Perez J."/>
            <person name="Pradella S."/>
            <person name="Rachid S."/>
            <person name="Raddatz G."/>
            <person name="Rosenau F."/>
            <person name="Rueckert C."/>
            <person name="Sasse F."/>
            <person name="Scharfe M."/>
            <person name="Schuster S.C."/>
            <person name="Suen G."/>
            <person name="Treuner-Lange A."/>
            <person name="Velicer G.J."/>
            <person name="Vorholter F.-J."/>
            <person name="Weissman K.J."/>
            <person name="Welch R.D."/>
            <person name="Wenzel S.C."/>
            <person name="Whitworth D.E."/>
            <person name="Wilhelm S."/>
            <person name="Wittmann C."/>
            <person name="Bloecker H."/>
            <person name="Puehler A."/>
            <person name="Mueller R."/>
        </authorList>
    </citation>
    <scope>NUCLEOTIDE SEQUENCE [LARGE SCALE GENOMIC DNA]</scope>
    <source>
        <strain evidence="2">So ce56</strain>
    </source>
</reference>